<sequence length="223" mass="25537">MKLIIGNKAYSSWSMRGWLACKQSGLSFEELTVPLFGEDWDEVRESENFAPSGGKVPILWDGETVIWDSLAIIDWLADKTHRDRFWPKDESARGMARSMAAEMHSSFMALRKQCPMNTRKRYEGLQFTPEVLQDAARIMELWAQARARFGGGGPFLFGTYGAVDIMYAPVVSRFQTYGLQVPSFAATYMDTMLQHDWMVQWMEAAEEEPWVIERLEQPETAKG</sequence>
<dbReference type="STRING" id="1123272.SAMN02745824_0481"/>
<dbReference type="Pfam" id="PF13409">
    <property type="entry name" value="GST_N_2"/>
    <property type="match status" value="1"/>
</dbReference>
<reference evidence="3" key="1">
    <citation type="submission" date="2016-11" db="EMBL/GenBank/DDBJ databases">
        <authorList>
            <person name="Varghese N."/>
            <person name="Submissions S."/>
        </authorList>
    </citation>
    <scope>NUCLEOTIDE SEQUENCE [LARGE SCALE GENOMIC DNA]</scope>
    <source>
        <strain evidence="3">DSM 22363</strain>
    </source>
</reference>
<dbReference type="SUPFAM" id="SSF52833">
    <property type="entry name" value="Thioredoxin-like"/>
    <property type="match status" value="1"/>
</dbReference>
<dbReference type="AlphaFoldDB" id="A0A1N6CN20"/>
<dbReference type="CDD" id="cd03043">
    <property type="entry name" value="GST_N_1"/>
    <property type="match status" value="1"/>
</dbReference>
<keyword evidence="3" id="KW-1185">Reference proteome</keyword>
<dbReference type="PROSITE" id="PS50404">
    <property type="entry name" value="GST_NTER"/>
    <property type="match status" value="1"/>
</dbReference>
<dbReference type="PANTHER" id="PTHR42673:SF4">
    <property type="entry name" value="MALEYLACETOACETATE ISOMERASE"/>
    <property type="match status" value="1"/>
</dbReference>
<proteinExistence type="predicted"/>
<gene>
    <name evidence="2" type="ORF">SAMN02745824_0481</name>
</gene>
<dbReference type="GO" id="GO:0006559">
    <property type="term" value="P:L-phenylalanine catabolic process"/>
    <property type="evidence" value="ECO:0007669"/>
    <property type="project" value="TreeGrafter"/>
</dbReference>
<dbReference type="GO" id="GO:0006749">
    <property type="term" value="P:glutathione metabolic process"/>
    <property type="evidence" value="ECO:0007669"/>
    <property type="project" value="TreeGrafter"/>
</dbReference>
<dbReference type="Proteomes" id="UP000185192">
    <property type="component" value="Unassembled WGS sequence"/>
</dbReference>
<dbReference type="Gene3D" id="1.20.1050.10">
    <property type="match status" value="1"/>
</dbReference>
<dbReference type="PANTHER" id="PTHR42673">
    <property type="entry name" value="MALEYLACETOACETATE ISOMERASE"/>
    <property type="match status" value="1"/>
</dbReference>
<dbReference type="RefSeq" id="WP_074203547.1">
    <property type="nucleotide sequence ID" value="NZ_FSQW01000001.1"/>
</dbReference>
<dbReference type="Gene3D" id="3.40.30.10">
    <property type="entry name" value="Glutaredoxin"/>
    <property type="match status" value="1"/>
</dbReference>
<dbReference type="SUPFAM" id="SSF47616">
    <property type="entry name" value="GST C-terminal domain-like"/>
    <property type="match status" value="1"/>
</dbReference>
<dbReference type="CDD" id="cd03194">
    <property type="entry name" value="GST_C_3"/>
    <property type="match status" value="1"/>
</dbReference>
<dbReference type="InterPro" id="IPR004045">
    <property type="entry name" value="Glutathione_S-Trfase_N"/>
</dbReference>
<organism evidence="2 3">
    <name type="scientific">Parasphingorhabdus marina DSM 22363</name>
    <dbReference type="NCBI Taxonomy" id="1123272"/>
    <lineage>
        <taxon>Bacteria</taxon>
        <taxon>Pseudomonadati</taxon>
        <taxon>Pseudomonadota</taxon>
        <taxon>Alphaproteobacteria</taxon>
        <taxon>Sphingomonadales</taxon>
        <taxon>Sphingomonadaceae</taxon>
        <taxon>Parasphingorhabdus</taxon>
    </lineage>
</organism>
<dbReference type="InterPro" id="IPR036282">
    <property type="entry name" value="Glutathione-S-Trfase_C_sf"/>
</dbReference>
<dbReference type="Pfam" id="PF13410">
    <property type="entry name" value="GST_C_2"/>
    <property type="match status" value="1"/>
</dbReference>
<dbReference type="GO" id="GO:0016034">
    <property type="term" value="F:maleylacetoacetate isomerase activity"/>
    <property type="evidence" value="ECO:0007669"/>
    <property type="project" value="TreeGrafter"/>
</dbReference>
<dbReference type="InterPro" id="IPR036249">
    <property type="entry name" value="Thioredoxin-like_sf"/>
</dbReference>
<accession>A0A1N6CN20</accession>
<evidence type="ECO:0000313" key="3">
    <source>
        <dbReference type="Proteomes" id="UP000185192"/>
    </source>
</evidence>
<evidence type="ECO:0000259" key="1">
    <source>
        <dbReference type="PROSITE" id="PS50404"/>
    </source>
</evidence>
<dbReference type="GO" id="GO:0004364">
    <property type="term" value="F:glutathione transferase activity"/>
    <property type="evidence" value="ECO:0007669"/>
    <property type="project" value="TreeGrafter"/>
</dbReference>
<evidence type="ECO:0000313" key="2">
    <source>
        <dbReference type="EMBL" id="SIN59943.1"/>
    </source>
</evidence>
<dbReference type="OrthoDB" id="9799538at2"/>
<protein>
    <submittedName>
        <fullName evidence="2">Glutathione S-transferase</fullName>
    </submittedName>
</protein>
<keyword evidence="2" id="KW-0808">Transferase</keyword>
<name>A0A1N6CN20_9SPHN</name>
<dbReference type="EMBL" id="FSQW01000001">
    <property type="protein sequence ID" value="SIN59943.1"/>
    <property type="molecule type" value="Genomic_DNA"/>
</dbReference>
<feature type="domain" description="GST N-terminal" evidence="1">
    <location>
        <begin position="1"/>
        <end position="84"/>
    </location>
</feature>